<comment type="caution">
    <text evidence="1">The sequence shown here is derived from an EMBL/GenBank/DDBJ whole genome shotgun (WGS) entry which is preliminary data.</text>
</comment>
<evidence type="ECO:0000313" key="2">
    <source>
        <dbReference type="Proteomes" id="UP000297229"/>
    </source>
</evidence>
<accession>A0A4Z1JE23</accession>
<name>A0A4Z1JE23_9HELO</name>
<protein>
    <submittedName>
        <fullName evidence="1">Uncharacterized protein</fullName>
    </submittedName>
</protein>
<organism evidence="1 2">
    <name type="scientific">Botrytis elliptica</name>
    <dbReference type="NCBI Taxonomy" id="278938"/>
    <lineage>
        <taxon>Eukaryota</taxon>
        <taxon>Fungi</taxon>
        <taxon>Dikarya</taxon>
        <taxon>Ascomycota</taxon>
        <taxon>Pezizomycotina</taxon>
        <taxon>Leotiomycetes</taxon>
        <taxon>Helotiales</taxon>
        <taxon>Sclerotiniaceae</taxon>
        <taxon>Botrytis</taxon>
    </lineage>
</organism>
<proteinExistence type="predicted"/>
<sequence length="61" mass="6883">MTPKLRSPAAALEYKTDKSLRKELHPRRNEWHGHSLKLSIGSLVALLERFSENGGGRSEIL</sequence>
<keyword evidence="2" id="KW-1185">Reference proteome</keyword>
<reference evidence="1 2" key="1">
    <citation type="submission" date="2017-12" db="EMBL/GenBank/DDBJ databases">
        <title>Comparative genomics of Botrytis spp.</title>
        <authorList>
            <person name="Valero-Jimenez C.A."/>
            <person name="Tapia P."/>
            <person name="Veloso J."/>
            <person name="Silva-Moreno E."/>
            <person name="Staats M."/>
            <person name="Valdes J.H."/>
            <person name="Van Kan J.A.L."/>
        </authorList>
    </citation>
    <scope>NUCLEOTIDE SEQUENCE [LARGE SCALE GENOMIC DNA]</scope>
    <source>
        <strain evidence="1 2">Be9601</strain>
    </source>
</reference>
<dbReference type="EMBL" id="PQXM01000524">
    <property type="protein sequence ID" value="TGO71818.1"/>
    <property type="molecule type" value="Genomic_DNA"/>
</dbReference>
<dbReference type="AlphaFoldDB" id="A0A4Z1JE23"/>
<evidence type="ECO:0000313" key="1">
    <source>
        <dbReference type="EMBL" id="TGO71818.1"/>
    </source>
</evidence>
<dbReference type="Proteomes" id="UP000297229">
    <property type="component" value="Unassembled WGS sequence"/>
</dbReference>
<gene>
    <name evidence="1" type="ORF">BELL_0526g00080</name>
</gene>